<dbReference type="EMBL" id="BTSY01000006">
    <property type="protein sequence ID" value="GMT34338.1"/>
    <property type="molecule type" value="Genomic_DNA"/>
</dbReference>
<evidence type="ECO:0000313" key="2">
    <source>
        <dbReference type="EMBL" id="GMT34338.1"/>
    </source>
</evidence>
<comment type="caution">
    <text evidence="2">The sequence shown here is derived from an EMBL/GenBank/DDBJ whole genome shotgun (WGS) entry which is preliminary data.</text>
</comment>
<protein>
    <submittedName>
        <fullName evidence="2">Uncharacterized protein</fullName>
    </submittedName>
</protein>
<name>A0AAV5WSM8_9BILA</name>
<keyword evidence="3" id="KW-1185">Reference proteome</keyword>
<evidence type="ECO:0000256" key="1">
    <source>
        <dbReference type="SAM" id="MobiDB-lite"/>
    </source>
</evidence>
<dbReference type="Proteomes" id="UP001432322">
    <property type="component" value="Unassembled WGS sequence"/>
</dbReference>
<dbReference type="AlphaFoldDB" id="A0AAV5WSM8"/>
<gene>
    <name evidence="2" type="ORF">PFISCL1PPCAC_25635</name>
</gene>
<organism evidence="2 3">
    <name type="scientific">Pristionchus fissidentatus</name>
    <dbReference type="NCBI Taxonomy" id="1538716"/>
    <lineage>
        <taxon>Eukaryota</taxon>
        <taxon>Metazoa</taxon>
        <taxon>Ecdysozoa</taxon>
        <taxon>Nematoda</taxon>
        <taxon>Chromadorea</taxon>
        <taxon>Rhabditida</taxon>
        <taxon>Rhabditina</taxon>
        <taxon>Diplogasteromorpha</taxon>
        <taxon>Diplogasteroidea</taxon>
        <taxon>Neodiplogasteridae</taxon>
        <taxon>Pristionchus</taxon>
    </lineage>
</organism>
<evidence type="ECO:0000313" key="3">
    <source>
        <dbReference type="Proteomes" id="UP001432322"/>
    </source>
</evidence>
<feature type="non-terminal residue" evidence="2">
    <location>
        <position position="1"/>
    </location>
</feature>
<reference evidence="2" key="1">
    <citation type="submission" date="2023-10" db="EMBL/GenBank/DDBJ databases">
        <title>Genome assembly of Pristionchus species.</title>
        <authorList>
            <person name="Yoshida K."/>
            <person name="Sommer R.J."/>
        </authorList>
    </citation>
    <scope>NUCLEOTIDE SEQUENCE</scope>
    <source>
        <strain evidence="2">RS5133</strain>
    </source>
</reference>
<sequence>FSVSTPPRDSRLAQCPGCWRVRARSAGFWARAPPRRTVRSTDKLPYPRAPHRIAGRGDGRLGLAGSRRPCA</sequence>
<feature type="region of interest" description="Disordered" evidence="1">
    <location>
        <begin position="39"/>
        <end position="71"/>
    </location>
</feature>
<feature type="compositionally biased region" description="Low complexity" evidence="1">
    <location>
        <begin position="61"/>
        <end position="71"/>
    </location>
</feature>
<accession>A0AAV5WSM8</accession>
<proteinExistence type="predicted"/>